<reference evidence="1" key="1">
    <citation type="journal article" date="2014" name="Nat. Commun.">
        <title>The emerging biofuel crop Camelina sativa retains a highly undifferentiated hexaploid genome structure.</title>
        <authorList>
            <person name="Kagale S."/>
            <person name="Koh C."/>
            <person name="Nixon J."/>
            <person name="Bollina V."/>
            <person name="Clarke W.E."/>
            <person name="Tuteja R."/>
            <person name="Spillane C."/>
            <person name="Robinson S.J."/>
            <person name="Links M.G."/>
            <person name="Clarke C."/>
            <person name="Higgins E.E."/>
            <person name="Huebert T."/>
            <person name="Sharpe A.G."/>
            <person name="Parkin I.A."/>
        </authorList>
    </citation>
    <scope>NUCLEOTIDE SEQUENCE [LARGE SCALE GENOMIC DNA]</scope>
    <source>
        <strain evidence="1">cv. DH55</strain>
    </source>
</reference>
<accession>A0ABM1QJT6</accession>
<dbReference type="PANTHER" id="PTHR31260">
    <property type="entry name" value="CYSTATIN/MONELLIN SUPERFAMILY PROTEIN"/>
    <property type="match status" value="1"/>
</dbReference>
<protein>
    <submittedName>
        <fullName evidence="2">UPF0725 protein At5g63820-like</fullName>
    </submittedName>
</protein>
<dbReference type="PANTHER" id="PTHR31260:SF74">
    <property type="entry name" value="(RAPE) HYPOTHETICAL PROTEIN"/>
    <property type="match status" value="1"/>
</dbReference>
<evidence type="ECO:0000313" key="1">
    <source>
        <dbReference type="Proteomes" id="UP000694864"/>
    </source>
</evidence>
<dbReference type="GeneID" id="109127157"/>
<gene>
    <name evidence="2" type="primary">LOC109127157</name>
</gene>
<dbReference type="Proteomes" id="UP000694864">
    <property type="component" value="Chromosome 2"/>
</dbReference>
<keyword evidence="1" id="KW-1185">Reference proteome</keyword>
<sequence>MLCLACLYKKRKRDLRAWLDMEEEVEVRAACEFGKLEIGFDFGSDGLVRAPQRYDYDCTLYARLGLYCYNFEKGTNLKFVRWEKYNFIYTSYYDVYLTLHAMDPACSSVFPFQTLFSDAGSIAKDTYVINMWRIRPTC</sequence>
<name>A0ABM1QJT6_CAMSA</name>
<evidence type="ECO:0000313" key="2">
    <source>
        <dbReference type="RefSeq" id="XP_019087024.1"/>
    </source>
</evidence>
<organism evidence="1 2">
    <name type="scientific">Camelina sativa</name>
    <name type="common">False flax</name>
    <name type="synonym">Myagrum sativum</name>
    <dbReference type="NCBI Taxonomy" id="90675"/>
    <lineage>
        <taxon>Eukaryota</taxon>
        <taxon>Viridiplantae</taxon>
        <taxon>Streptophyta</taxon>
        <taxon>Embryophyta</taxon>
        <taxon>Tracheophyta</taxon>
        <taxon>Spermatophyta</taxon>
        <taxon>Magnoliopsida</taxon>
        <taxon>eudicotyledons</taxon>
        <taxon>Gunneridae</taxon>
        <taxon>Pentapetalae</taxon>
        <taxon>rosids</taxon>
        <taxon>malvids</taxon>
        <taxon>Brassicales</taxon>
        <taxon>Brassicaceae</taxon>
        <taxon>Camelineae</taxon>
        <taxon>Camelina</taxon>
    </lineage>
</organism>
<dbReference type="InterPro" id="IPR006462">
    <property type="entry name" value="MS5"/>
</dbReference>
<proteinExistence type="predicted"/>
<reference evidence="2" key="2">
    <citation type="submission" date="2025-08" db="UniProtKB">
        <authorList>
            <consortium name="RefSeq"/>
        </authorList>
    </citation>
    <scope>IDENTIFICATION</scope>
    <source>
        <tissue evidence="2">Leaf</tissue>
    </source>
</reference>
<dbReference type="RefSeq" id="XP_019087024.1">
    <property type="nucleotide sequence ID" value="XM_019231479.1"/>
</dbReference>